<name>A0AAE9Z078_9GAMM</name>
<keyword evidence="1" id="KW-0812">Transmembrane</keyword>
<keyword evidence="1" id="KW-1133">Transmembrane helix</keyword>
<sequence length="117" mass="13414">MIELSGEDWLAISFIIIIFIWAIATFCFSRITVKHIETAMAKEGKLPPEWDKGLGIRISAYAVAIIVKRIPPMSIIDTHSVKRHMRKKDWYLAAFFLSSLSLFMIFAGTIFYLFAPE</sequence>
<evidence type="ECO:0000313" key="2">
    <source>
        <dbReference type="EMBL" id="WDE03695.1"/>
    </source>
</evidence>
<dbReference type="Proteomes" id="UP000032352">
    <property type="component" value="Chromosome"/>
</dbReference>
<reference evidence="2 3" key="2">
    <citation type="journal article" date="2022" name="Mar. Drugs">
        <title>Bioassay-Guided Fractionation Leads to the Detection of Cholic Acid Generated by the Rare Thalassomonas sp.</title>
        <authorList>
            <person name="Pheiffer F."/>
            <person name="Schneider Y.K."/>
            <person name="Hansen E.H."/>
            <person name="Andersen J.H."/>
            <person name="Isaksson J."/>
            <person name="Busche T."/>
            <person name="R C."/>
            <person name="Kalinowski J."/>
            <person name="Zyl L.V."/>
            <person name="Trindade M."/>
        </authorList>
    </citation>
    <scope>NUCLEOTIDE SEQUENCE [LARGE SCALE GENOMIC DNA]</scope>
    <source>
        <strain evidence="2 3">XOM25</strain>
    </source>
</reference>
<dbReference type="KEGG" id="tvd:SG34_020250"/>
<feature type="transmembrane region" description="Helical" evidence="1">
    <location>
        <begin position="12"/>
        <end position="33"/>
    </location>
</feature>
<gene>
    <name evidence="2" type="ORF">SG34_020250</name>
</gene>
<accession>A0AAE9Z078</accession>
<evidence type="ECO:0000256" key="1">
    <source>
        <dbReference type="SAM" id="Phobius"/>
    </source>
</evidence>
<keyword evidence="3" id="KW-1185">Reference proteome</keyword>
<protein>
    <submittedName>
        <fullName evidence="2">Uncharacterized protein</fullName>
    </submittedName>
</protein>
<dbReference type="EMBL" id="CP059733">
    <property type="protein sequence ID" value="WDE03695.1"/>
    <property type="molecule type" value="Genomic_DNA"/>
</dbReference>
<dbReference type="RefSeq" id="WP_152647490.1">
    <property type="nucleotide sequence ID" value="NZ_CP059733.1"/>
</dbReference>
<organism evidence="2 3">
    <name type="scientific">Thalassomonas viridans</name>
    <dbReference type="NCBI Taxonomy" id="137584"/>
    <lineage>
        <taxon>Bacteria</taxon>
        <taxon>Pseudomonadati</taxon>
        <taxon>Pseudomonadota</taxon>
        <taxon>Gammaproteobacteria</taxon>
        <taxon>Alteromonadales</taxon>
        <taxon>Colwelliaceae</taxon>
        <taxon>Thalassomonas</taxon>
    </lineage>
</organism>
<evidence type="ECO:0000313" key="3">
    <source>
        <dbReference type="Proteomes" id="UP000032352"/>
    </source>
</evidence>
<reference evidence="2 3" key="1">
    <citation type="journal article" date="2015" name="Genome Announc.">
        <title>Draft Genome Sequences of Marine Isolates of Thalassomonas viridans and Thalassomonas actiniarum.</title>
        <authorList>
            <person name="Olonade I."/>
            <person name="van Zyl L.J."/>
            <person name="Trindade M."/>
        </authorList>
    </citation>
    <scope>NUCLEOTIDE SEQUENCE [LARGE SCALE GENOMIC DNA]</scope>
    <source>
        <strain evidence="2 3">XOM25</strain>
    </source>
</reference>
<dbReference type="AlphaFoldDB" id="A0AAE9Z078"/>
<proteinExistence type="predicted"/>
<keyword evidence="1" id="KW-0472">Membrane</keyword>
<feature type="transmembrane region" description="Helical" evidence="1">
    <location>
        <begin position="90"/>
        <end position="115"/>
    </location>
</feature>